<organism evidence="1 2">
    <name type="scientific">Prorocentrum cordatum</name>
    <dbReference type="NCBI Taxonomy" id="2364126"/>
    <lineage>
        <taxon>Eukaryota</taxon>
        <taxon>Sar</taxon>
        <taxon>Alveolata</taxon>
        <taxon>Dinophyceae</taxon>
        <taxon>Prorocentrales</taxon>
        <taxon>Prorocentraceae</taxon>
        <taxon>Prorocentrum</taxon>
    </lineage>
</organism>
<comment type="caution">
    <text evidence="1">The sequence shown here is derived from an EMBL/GenBank/DDBJ whole genome shotgun (WGS) entry which is preliminary data.</text>
</comment>
<name>A0ABN9WG81_9DINO</name>
<sequence length="680" mass="75443">MSWLATIEAFRKASAVVDSGFSERRVERAAEVGKAILRSSCKDFVQEDLEAPVLCDYACDGTPLITFRHMRAELPSGASVRRAGAVRHKEFYNQKAYVARVDQGDLQMRARACGGNVFYFDLIVPEDLCNAIESLRNSFDALAANLGFLFENIAFECSGAPACEASAFWEALGVDGELLHILVKMDLRFVAGQVVLSPDMRDHPDLYQLLRAVYMSVFRFKKFSTSRWLCVGSSMRTLVAAWCIGLPRLVARVQQKGEESGYYTNGFDKLRFAVVAAAAGRVADAPLQILMEDERLRHRVGDCERAVEDAMLWMDALPEYAWHRLATAVGPEGTAEYVRHACCRSGHIQGGYMWRMAWSQMHRPPWSFFSEPDPDVALAKLRAPGGAEHPQLAQLLALETLLGVSTATLHDAHQLGRQVHVATVGVEQMHGTSAAIRLQHRRLGPNVMQCHAFIALVSQLVSTPAATAADRKELQIQSEIARLQRKRPQRGSSYNVLVQRVVEECRLLAPAGQPFSQADIHFIMQCVVPAEWGEHGHADRQALREMARSRAVEKAAAIQACIADLQEQLCAHREARDAGAAVRGALFRSSNCRLGPQALALAERLWEGVSDREVGELRATALEDPGPVDPQLMARLRRIPHVDYWDERPRPAWLRSTVLNGDIFSNTLLLIGDGDDALAY</sequence>
<feature type="non-terminal residue" evidence="1">
    <location>
        <position position="680"/>
    </location>
</feature>
<dbReference type="Proteomes" id="UP001189429">
    <property type="component" value="Unassembled WGS sequence"/>
</dbReference>
<reference evidence="1" key="1">
    <citation type="submission" date="2023-10" db="EMBL/GenBank/DDBJ databases">
        <authorList>
            <person name="Chen Y."/>
            <person name="Shah S."/>
            <person name="Dougan E. K."/>
            <person name="Thang M."/>
            <person name="Chan C."/>
        </authorList>
    </citation>
    <scope>NUCLEOTIDE SEQUENCE [LARGE SCALE GENOMIC DNA]</scope>
</reference>
<evidence type="ECO:0000313" key="2">
    <source>
        <dbReference type="Proteomes" id="UP001189429"/>
    </source>
</evidence>
<protein>
    <submittedName>
        <fullName evidence="1">Uncharacterized protein</fullName>
    </submittedName>
</protein>
<gene>
    <name evidence="1" type="ORF">PCOR1329_LOCUS67071</name>
</gene>
<keyword evidence="2" id="KW-1185">Reference proteome</keyword>
<proteinExistence type="predicted"/>
<dbReference type="EMBL" id="CAUYUJ010018672">
    <property type="protein sequence ID" value="CAK0885455.1"/>
    <property type="molecule type" value="Genomic_DNA"/>
</dbReference>
<evidence type="ECO:0000313" key="1">
    <source>
        <dbReference type="EMBL" id="CAK0885455.1"/>
    </source>
</evidence>
<accession>A0ABN9WG81</accession>